<evidence type="ECO:0000256" key="9">
    <source>
        <dbReference type="ARBA" id="ARBA00048138"/>
    </source>
</evidence>
<dbReference type="InterPro" id="IPR023214">
    <property type="entry name" value="HAD_sf"/>
</dbReference>
<comment type="catalytic activity">
    <reaction evidence="10">
        <text>O-phospho-D-serine + H2O = D-serine + phosphate</text>
        <dbReference type="Rhea" id="RHEA:24873"/>
        <dbReference type="ChEBI" id="CHEBI:15377"/>
        <dbReference type="ChEBI" id="CHEBI:35247"/>
        <dbReference type="ChEBI" id="CHEBI:43474"/>
        <dbReference type="ChEBI" id="CHEBI:58680"/>
        <dbReference type="EC" id="3.1.3.3"/>
    </reaction>
</comment>
<reference evidence="11 12" key="1">
    <citation type="journal article" date="2016" name="Nat. Commun.">
        <title>Thousands of microbial genomes shed light on interconnected biogeochemical processes in an aquifer system.</title>
        <authorList>
            <person name="Anantharaman K."/>
            <person name="Brown C.T."/>
            <person name="Hug L.A."/>
            <person name="Sharon I."/>
            <person name="Castelle C.J."/>
            <person name="Probst A.J."/>
            <person name="Thomas B.C."/>
            <person name="Singh A."/>
            <person name="Wilkins M.J."/>
            <person name="Karaoz U."/>
            <person name="Brodie E.L."/>
            <person name="Williams K.H."/>
            <person name="Hubbard S.S."/>
            <person name="Banfield J.F."/>
        </authorList>
    </citation>
    <scope>NUCLEOTIDE SEQUENCE [LARGE SCALE GENOMIC DNA]</scope>
</reference>
<evidence type="ECO:0000256" key="1">
    <source>
        <dbReference type="ARBA" id="ARBA00001946"/>
    </source>
</evidence>
<evidence type="ECO:0000256" key="2">
    <source>
        <dbReference type="ARBA" id="ARBA00005135"/>
    </source>
</evidence>
<dbReference type="InterPro" id="IPR036412">
    <property type="entry name" value="HAD-like_sf"/>
</dbReference>
<gene>
    <name evidence="11" type="ORF">A3I42_01630</name>
</gene>
<comment type="catalytic activity">
    <reaction evidence="9">
        <text>O-phospho-L-serine + H2O = L-serine + phosphate</text>
        <dbReference type="Rhea" id="RHEA:21208"/>
        <dbReference type="ChEBI" id="CHEBI:15377"/>
        <dbReference type="ChEBI" id="CHEBI:33384"/>
        <dbReference type="ChEBI" id="CHEBI:43474"/>
        <dbReference type="ChEBI" id="CHEBI:57524"/>
        <dbReference type="EC" id="3.1.3.3"/>
    </reaction>
</comment>
<comment type="caution">
    <text evidence="11">The sequence shown here is derived from an EMBL/GenBank/DDBJ whole genome shotgun (WGS) entry which is preliminary data.</text>
</comment>
<keyword evidence="7" id="KW-0460">Magnesium</keyword>
<evidence type="ECO:0000313" key="12">
    <source>
        <dbReference type="Proteomes" id="UP000178264"/>
    </source>
</evidence>
<evidence type="ECO:0000256" key="4">
    <source>
        <dbReference type="ARBA" id="ARBA00022605"/>
    </source>
</evidence>
<name>A0A1F7VDM2_9BACT</name>
<organism evidence="11 12">
    <name type="scientific">Candidatus Uhrbacteria bacterium RIFCSPLOWO2_02_FULL_49_11</name>
    <dbReference type="NCBI Taxonomy" id="1802409"/>
    <lineage>
        <taxon>Bacteria</taxon>
        <taxon>Candidatus Uhriibacteriota</taxon>
    </lineage>
</organism>
<dbReference type="PANTHER" id="PTHR43344:SF2">
    <property type="entry name" value="PHOSPHOSERINE PHOSPHATASE"/>
    <property type="match status" value="1"/>
</dbReference>
<dbReference type="EMBL" id="MGER01000018">
    <property type="protein sequence ID" value="OGL88660.1"/>
    <property type="molecule type" value="Genomic_DNA"/>
</dbReference>
<evidence type="ECO:0000313" key="11">
    <source>
        <dbReference type="EMBL" id="OGL88660.1"/>
    </source>
</evidence>
<dbReference type="EC" id="3.1.3.3" evidence="3"/>
<evidence type="ECO:0000256" key="10">
    <source>
        <dbReference type="ARBA" id="ARBA00048523"/>
    </source>
</evidence>
<sequence length="238" mass="27880">MQKKKFAVFDIDGTIFRSSLTVELVDALIQEDVFSARVRDVYARAYQQWLDRKDSYDTYMWAVVKAYNDNLKGVAHRDIVRVARKVAAFHKNRVYRFTRDLLHKLRQQDYYLVAVSHSSAIIVREFCKRLGFHKFYGRLHEVDEAGKLTGKHLAEELIGSKSKLVEHLIMKKGLSRKGSIGVGDTEFDIPIFEMVEQPICFNPNMKLYHYATQKGWTIIVERKDVIYNLNKRHKHRVA</sequence>
<keyword evidence="5" id="KW-0479">Metal-binding</keyword>
<keyword evidence="4" id="KW-0028">Amino-acid biosynthesis</keyword>
<dbReference type="GO" id="GO:0006564">
    <property type="term" value="P:L-serine biosynthetic process"/>
    <property type="evidence" value="ECO:0007669"/>
    <property type="project" value="UniProtKB-KW"/>
</dbReference>
<evidence type="ECO:0000256" key="8">
    <source>
        <dbReference type="ARBA" id="ARBA00023299"/>
    </source>
</evidence>
<keyword evidence="8" id="KW-0718">Serine biosynthesis</keyword>
<comment type="cofactor">
    <cofactor evidence="1">
        <name>Mg(2+)</name>
        <dbReference type="ChEBI" id="CHEBI:18420"/>
    </cofactor>
</comment>
<dbReference type="GO" id="GO:0005737">
    <property type="term" value="C:cytoplasm"/>
    <property type="evidence" value="ECO:0007669"/>
    <property type="project" value="TreeGrafter"/>
</dbReference>
<dbReference type="GO" id="GO:0000287">
    <property type="term" value="F:magnesium ion binding"/>
    <property type="evidence" value="ECO:0007669"/>
    <property type="project" value="TreeGrafter"/>
</dbReference>
<dbReference type="AlphaFoldDB" id="A0A1F7VDM2"/>
<dbReference type="Proteomes" id="UP000178264">
    <property type="component" value="Unassembled WGS sequence"/>
</dbReference>
<keyword evidence="6" id="KW-0378">Hydrolase</keyword>
<dbReference type="InterPro" id="IPR050582">
    <property type="entry name" value="HAD-like_SerB"/>
</dbReference>
<evidence type="ECO:0000256" key="6">
    <source>
        <dbReference type="ARBA" id="ARBA00022801"/>
    </source>
</evidence>
<evidence type="ECO:0000256" key="3">
    <source>
        <dbReference type="ARBA" id="ARBA00012640"/>
    </source>
</evidence>
<dbReference type="SUPFAM" id="SSF56784">
    <property type="entry name" value="HAD-like"/>
    <property type="match status" value="1"/>
</dbReference>
<dbReference type="Pfam" id="PF12710">
    <property type="entry name" value="HAD"/>
    <property type="match status" value="1"/>
</dbReference>
<accession>A0A1F7VDM2</accession>
<dbReference type="PANTHER" id="PTHR43344">
    <property type="entry name" value="PHOSPHOSERINE PHOSPHATASE"/>
    <property type="match status" value="1"/>
</dbReference>
<dbReference type="GO" id="GO:0036424">
    <property type="term" value="F:L-phosphoserine phosphatase activity"/>
    <property type="evidence" value="ECO:0007669"/>
    <property type="project" value="TreeGrafter"/>
</dbReference>
<dbReference type="NCBIfam" id="TIGR01488">
    <property type="entry name" value="HAD-SF-IB"/>
    <property type="match status" value="1"/>
</dbReference>
<proteinExistence type="predicted"/>
<evidence type="ECO:0000256" key="7">
    <source>
        <dbReference type="ARBA" id="ARBA00022842"/>
    </source>
</evidence>
<dbReference type="Gene3D" id="1.20.1440.100">
    <property type="entry name" value="SG protein - dephosphorylation function"/>
    <property type="match status" value="1"/>
</dbReference>
<protein>
    <recommendedName>
        <fullName evidence="3">phosphoserine phosphatase</fullName>
        <ecNumber evidence="3">3.1.3.3</ecNumber>
    </recommendedName>
</protein>
<comment type="pathway">
    <text evidence="2">Amino-acid biosynthesis; L-serine biosynthesis; L-serine from 3-phospho-D-glycerate: step 3/3.</text>
</comment>
<evidence type="ECO:0000256" key="5">
    <source>
        <dbReference type="ARBA" id="ARBA00022723"/>
    </source>
</evidence>
<dbReference type="Gene3D" id="3.40.50.1000">
    <property type="entry name" value="HAD superfamily/HAD-like"/>
    <property type="match status" value="1"/>
</dbReference>